<feature type="transmembrane region" description="Helical" evidence="5">
    <location>
        <begin position="340"/>
        <end position="368"/>
    </location>
</feature>
<comment type="subcellular location">
    <subcellularLocation>
        <location evidence="1">Membrane</location>
        <topology evidence="1">Multi-pass membrane protein</topology>
    </subcellularLocation>
</comment>
<dbReference type="STRING" id="6412.T1G999"/>
<keyword evidence="9" id="KW-1185">Reference proteome</keyword>
<evidence type="ECO:0000256" key="2">
    <source>
        <dbReference type="ARBA" id="ARBA00022692"/>
    </source>
</evidence>
<dbReference type="GO" id="GO:0005774">
    <property type="term" value="C:vacuolar membrane"/>
    <property type="evidence" value="ECO:0000318"/>
    <property type="project" value="GO_Central"/>
</dbReference>
<proteinExistence type="predicted"/>
<protein>
    <recommendedName>
        <fullName evidence="6">Amino acid transporter transmembrane domain-containing protein</fullName>
    </recommendedName>
</protein>
<dbReference type="InParanoid" id="T1G999"/>
<dbReference type="GO" id="GO:0015179">
    <property type="term" value="F:L-amino acid transmembrane transporter activity"/>
    <property type="evidence" value="ECO:0000318"/>
    <property type="project" value="GO_Central"/>
</dbReference>
<dbReference type="Pfam" id="PF01490">
    <property type="entry name" value="Aa_trans"/>
    <property type="match status" value="1"/>
</dbReference>
<dbReference type="GeneID" id="20217646"/>
<keyword evidence="3 5" id="KW-1133">Transmembrane helix</keyword>
<dbReference type="GO" id="GO:0003333">
    <property type="term" value="P:amino acid transmembrane transport"/>
    <property type="evidence" value="ECO:0000318"/>
    <property type="project" value="GO_Central"/>
</dbReference>
<feature type="domain" description="Amino acid transporter transmembrane" evidence="6">
    <location>
        <begin position="1"/>
        <end position="407"/>
    </location>
</feature>
<evidence type="ECO:0000256" key="4">
    <source>
        <dbReference type="ARBA" id="ARBA00023136"/>
    </source>
</evidence>
<evidence type="ECO:0000313" key="9">
    <source>
        <dbReference type="Proteomes" id="UP000015101"/>
    </source>
</evidence>
<sequence length="417" mass="46508">MNLMKGNIGTGILALPAAFKFGGLWVSLACLFLIGVMAIHCMHLLVKASRLVYEKAGQSGMDYGQVVAEVFLLGPHPIRKLSRHMKIVTYVFLSLTQFGFCTAYIVFISYNIQLVVEEYSPSTRWSPQVYQSIVFLVLLPYLCITHLKILSFFSTIANILMIFGLAVVLYSCFVDIPSTNLRPAHGSWNDFPLFFSIAIFTFEGIGLILPIESQIQNPRDFNGTFGIINLGMIIVTCLYAAVGFYGYLKYGDDVKGSITLNLPGTIFYNIVRLSFALSIFLTYAVQFYVPIEFIWSTLQEKLVNRAFCHRFGEYFLRVFFLIITYVLAAIVPYLELVISLVGALVSTSVALTIPALLDIILCSSIYNYDNLQASNVQPQWFKLKILKNVLIVFVGVLGTVVGSVVTISAIVRASEHS</sequence>
<dbReference type="EMBL" id="AMQM01001852">
    <property type="status" value="NOT_ANNOTATED_CDS"/>
    <property type="molecule type" value="Genomic_DNA"/>
</dbReference>
<feature type="transmembrane region" description="Helical" evidence="5">
    <location>
        <begin position="191"/>
        <end position="211"/>
    </location>
</feature>
<keyword evidence="4 5" id="KW-0472">Membrane</keyword>
<evidence type="ECO:0000313" key="8">
    <source>
        <dbReference type="EnsemblMetazoa" id="HelroP96051"/>
    </source>
</evidence>
<feature type="transmembrane region" description="Helical" evidence="5">
    <location>
        <begin position="389"/>
        <end position="411"/>
    </location>
</feature>
<evidence type="ECO:0000313" key="7">
    <source>
        <dbReference type="EMBL" id="ESN92740.1"/>
    </source>
</evidence>
<feature type="transmembrane region" description="Helical" evidence="5">
    <location>
        <begin position="151"/>
        <end position="171"/>
    </location>
</feature>
<evidence type="ECO:0000256" key="1">
    <source>
        <dbReference type="ARBA" id="ARBA00004141"/>
    </source>
</evidence>
<dbReference type="eggNOG" id="KOG1304">
    <property type="taxonomic scope" value="Eukaryota"/>
</dbReference>
<reference evidence="7 9" key="2">
    <citation type="journal article" date="2013" name="Nature">
        <title>Insights into bilaterian evolution from three spiralian genomes.</title>
        <authorList>
            <person name="Simakov O."/>
            <person name="Marletaz F."/>
            <person name="Cho S.J."/>
            <person name="Edsinger-Gonzales E."/>
            <person name="Havlak P."/>
            <person name="Hellsten U."/>
            <person name="Kuo D.H."/>
            <person name="Larsson T."/>
            <person name="Lv J."/>
            <person name="Arendt D."/>
            <person name="Savage R."/>
            <person name="Osoegawa K."/>
            <person name="de Jong P."/>
            <person name="Grimwood J."/>
            <person name="Chapman J.A."/>
            <person name="Shapiro H."/>
            <person name="Aerts A."/>
            <person name="Otillar R.P."/>
            <person name="Terry A.Y."/>
            <person name="Boore J.L."/>
            <person name="Grigoriev I.V."/>
            <person name="Lindberg D.R."/>
            <person name="Seaver E.C."/>
            <person name="Weisblat D.A."/>
            <person name="Putnam N.H."/>
            <person name="Rokhsar D.S."/>
        </authorList>
    </citation>
    <scope>NUCLEOTIDE SEQUENCE</scope>
</reference>
<dbReference type="RefSeq" id="XP_009029042.1">
    <property type="nucleotide sequence ID" value="XM_009030794.1"/>
</dbReference>
<evidence type="ECO:0000259" key="6">
    <source>
        <dbReference type="Pfam" id="PF01490"/>
    </source>
</evidence>
<keyword evidence="2 5" id="KW-0812">Transmembrane</keyword>
<dbReference type="OrthoDB" id="1684102at2759"/>
<organism evidence="8 9">
    <name type="scientific">Helobdella robusta</name>
    <name type="common">Californian leech</name>
    <dbReference type="NCBI Taxonomy" id="6412"/>
    <lineage>
        <taxon>Eukaryota</taxon>
        <taxon>Metazoa</taxon>
        <taxon>Spiralia</taxon>
        <taxon>Lophotrochozoa</taxon>
        <taxon>Annelida</taxon>
        <taxon>Clitellata</taxon>
        <taxon>Hirudinea</taxon>
        <taxon>Rhynchobdellida</taxon>
        <taxon>Glossiphoniidae</taxon>
        <taxon>Helobdella</taxon>
    </lineage>
</organism>
<dbReference type="EnsemblMetazoa" id="HelroT96051">
    <property type="protein sequence ID" value="HelroP96051"/>
    <property type="gene ID" value="HelroG96051"/>
</dbReference>
<feature type="transmembrane region" description="Helical" evidence="5">
    <location>
        <begin position="223"/>
        <end position="246"/>
    </location>
</feature>
<evidence type="ECO:0000256" key="3">
    <source>
        <dbReference type="ARBA" id="ARBA00022989"/>
    </source>
</evidence>
<evidence type="ECO:0000256" key="5">
    <source>
        <dbReference type="SAM" id="Phobius"/>
    </source>
</evidence>
<dbReference type="EMBL" id="KB097639">
    <property type="protein sequence ID" value="ESN92740.1"/>
    <property type="molecule type" value="Genomic_DNA"/>
</dbReference>
<gene>
    <name evidence="8" type="primary">20217646</name>
    <name evidence="7" type="ORF">HELRODRAFT_96051</name>
</gene>
<dbReference type="FunCoup" id="T1G999">
    <property type="interactions" value="244"/>
</dbReference>
<dbReference type="InterPro" id="IPR013057">
    <property type="entry name" value="AA_transpt_TM"/>
</dbReference>
<feature type="transmembrane region" description="Helical" evidence="5">
    <location>
        <begin position="128"/>
        <end position="144"/>
    </location>
</feature>
<reference evidence="9" key="1">
    <citation type="submission" date="2012-12" db="EMBL/GenBank/DDBJ databases">
        <authorList>
            <person name="Hellsten U."/>
            <person name="Grimwood J."/>
            <person name="Chapman J.A."/>
            <person name="Shapiro H."/>
            <person name="Aerts A."/>
            <person name="Otillar R.P."/>
            <person name="Terry A.Y."/>
            <person name="Boore J.L."/>
            <person name="Simakov O."/>
            <person name="Marletaz F."/>
            <person name="Cho S.-J."/>
            <person name="Edsinger-Gonzales E."/>
            <person name="Havlak P."/>
            <person name="Kuo D.-H."/>
            <person name="Larsson T."/>
            <person name="Lv J."/>
            <person name="Arendt D."/>
            <person name="Savage R."/>
            <person name="Osoegawa K."/>
            <person name="de Jong P."/>
            <person name="Lindberg D.R."/>
            <person name="Seaver E.C."/>
            <person name="Weisblat D.A."/>
            <person name="Putnam N.H."/>
            <person name="Grigoriev I.V."/>
            <person name="Rokhsar D.S."/>
        </authorList>
    </citation>
    <scope>NUCLEOTIDE SEQUENCE</scope>
</reference>
<dbReference type="PANTHER" id="PTHR22950:SF349">
    <property type="entry name" value="AMINO ACID TRANSPORTER TRANSMEMBRANE DOMAIN-CONTAINING PROTEIN"/>
    <property type="match status" value="1"/>
</dbReference>
<dbReference type="OMA" id="NQMKNPQ"/>
<feature type="transmembrane region" description="Helical" evidence="5">
    <location>
        <begin position="87"/>
        <end position="108"/>
    </location>
</feature>
<dbReference type="KEGG" id="hro:HELRODRAFT_96051"/>
<dbReference type="PANTHER" id="PTHR22950">
    <property type="entry name" value="AMINO ACID TRANSPORTER"/>
    <property type="match status" value="1"/>
</dbReference>
<feature type="transmembrane region" description="Helical" evidence="5">
    <location>
        <begin position="314"/>
        <end position="334"/>
    </location>
</feature>
<feature type="transmembrane region" description="Helical" evidence="5">
    <location>
        <begin position="24"/>
        <end position="46"/>
    </location>
</feature>
<name>T1G999_HELRO</name>
<accession>T1G999</accession>
<feature type="transmembrane region" description="Helical" evidence="5">
    <location>
        <begin position="266"/>
        <end position="293"/>
    </location>
</feature>
<dbReference type="AlphaFoldDB" id="T1G999"/>
<dbReference type="Proteomes" id="UP000015101">
    <property type="component" value="Unassembled WGS sequence"/>
</dbReference>
<dbReference type="CTD" id="20217646"/>
<reference evidence="8" key="3">
    <citation type="submission" date="2015-06" db="UniProtKB">
        <authorList>
            <consortium name="EnsemblMetazoa"/>
        </authorList>
    </citation>
    <scope>IDENTIFICATION</scope>
</reference>
<dbReference type="HOGENOM" id="CLU_009646_0_1_1"/>